<evidence type="ECO:0000256" key="4">
    <source>
        <dbReference type="ARBA" id="ARBA00023136"/>
    </source>
</evidence>
<dbReference type="GO" id="GO:0016020">
    <property type="term" value="C:membrane"/>
    <property type="evidence" value="ECO:0007669"/>
    <property type="project" value="UniProtKB-SubCell"/>
</dbReference>
<dbReference type="EMBL" id="MFLL01000001">
    <property type="protein sequence ID" value="OGG70796.1"/>
    <property type="molecule type" value="Genomic_DNA"/>
</dbReference>
<comment type="caution">
    <text evidence="6">The sequence shown here is derived from an EMBL/GenBank/DDBJ whole genome shotgun (WGS) entry which is preliminary data.</text>
</comment>
<evidence type="ECO:0000256" key="1">
    <source>
        <dbReference type="ARBA" id="ARBA00004141"/>
    </source>
</evidence>
<evidence type="ECO:0000256" key="3">
    <source>
        <dbReference type="ARBA" id="ARBA00022989"/>
    </source>
</evidence>
<dbReference type="InterPro" id="IPR032808">
    <property type="entry name" value="DoxX"/>
</dbReference>
<reference evidence="6 7" key="1">
    <citation type="journal article" date="2016" name="Nat. Commun.">
        <title>Thousands of microbial genomes shed light on interconnected biogeochemical processes in an aquifer system.</title>
        <authorList>
            <person name="Anantharaman K."/>
            <person name="Brown C.T."/>
            <person name="Hug L.A."/>
            <person name="Sharon I."/>
            <person name="Castelle C.J."/>
            <person name="Probst A.J."/>
            <person name="Thomas B.C."/>
            <person name="Singh A."/>
            <person name="Wilkins M.J."/>
            <person name="Karaoz U."/>
            <person name="Brodie E.L."/>
            <person name="Williams K.H."/>
            <person name="Hubbard S.S."/>
            <person name="Banfield J.F."/>
        </authorList>
    </citation>
    <scope>NUCLEOTIDE SEQUENCE [LARGE SCALE GENOMIC DNA]</scope>
</reference>
<feature type="transmembrane region" description="Helical" evidence="5">
    <location>
        <begin position="43"/>
        <end position="62"/>
    </location>
</feature>
<proteinExistence type="predicted"/>
<keyword evidence="2 5" id="KW-0812">Transmembrane</keyword>
<evidence type="ECO:0000256" key="5">
    <source>
        <dbReference type="SAM" id="Phobius"/>
    </source>
</evidence>
<name>A0A1F6EAW4_9BACT</name>
<gene>
    <name evidence="6" type="ORF">A3C20_04735</name>
</gene>
<accession>A0A1F6EAW4</accession>
<keyword evidence="4 5" id="KW-0472">Membrane</keyword>
<dbReference type="Pfam" id="PF07681">
    <property type="entry name" value="DoxX"/>
    <property type="match status" value="1"/>
</dbReference>
<feature type="transmembrane region" description="Helical" evidence="5">
    <location>
        <begin position="12"/>
        <end position="31"/>
    </location>
</feature>
<dbReference type="AlphaFoldDB" id="A0A1F6EAW4"/>
<feature type="transmembrane region" description="Helical" evidence="5">
    <location>
        <begin position="74"/>
        <end position="94"/>
    </location>
</feature>
<evidence type="ECO:0000313" key="7">
    <source>
        <dbReference type="Proteomes" id="UP000176914"/>
    </source>
</evidence>
<evidence type="ECO:0000256" key="2">
    <source>
        <dbReference type="ARBA" id="ARBA00022692"/>
    </source>
</evidence>
<keyword evidence="3 5" id="KW-1133">Transmembrane helix</keyword>
<comment type="subcellular location">
    <subcellularLocation>
        <location evidence="1">Membrane</location>
        <topology evidence="1">Multi-pass membrane protein</topology>
    </subcellularLocation>
</comment>
<evidence type="ECO:0008006" key="8">
    <source>
        <dbReference type="Google" id="ProtNLM"/>
    </source>
</evidence>
<evidence type="ECO:0000313" key="6">
    <source>
        <dbReference type="EMBL" id="OGG70796.1"/>
    </source>
</evidence>
<sequence>MTDRDARAFAPVVLRLALAALFLWFGFSQVMDPFGWLSWLPAWAANLTWISPAGIVLFNGWFEVILGAMLAVGLLTRWVALLLALHLFVIAFGIGYNDIGVRDFTLALTTLALSLGGADWLTLDKQAH</sequence>
<dbReference type="Proteomes" id="UP000176914">
    <property type="component" value="Unassembled WGS sequence"/>
</dbReference>
<organism evidence="6 7">
    <name type="scientific">Candidatus Kaiserbacteria bacterium RIFCSPHIGHO2_02_FULL_55_25</name>
    <dbReference type="NCBI Taxonomy" id="1798498"/>
    <lineage>
        <taxon>Bacteria</taxon>
        <taxon>Candidatus Kaiseribacteriota</taxon>
    </lineage>
</organism>
<protein>
    <recommendedName>
        <fullName evidence="8">DoxX family protein</fullName>
    </recommendedName>
</protein>